<evidence type="ECO:0000259" key="18">
    <source>
        <dbReference type="PROSITE" id="PS51194"/>
    </source>
</evidence>
<comment type="subcellular location">
    <subcellularLocation>
        <location evidence="1 13 14">Cytoplasm</location>
    </subcellularLocation>
</comment>
<keyword evidence="5 13" id="KW-0227">DNA damage</keyword>
<dbReference type="FunFam" id="3.40.50.300:FF:000257">
    <property type="entry name" value="UvrABC system protein B"/>
    <property type="match status" value="1"/>
</dbReference>
<dbReference type="PROSITE" id="PS51192">
    <property type="entry name" value="HELICASE_ATP_BIND_1"/>
    <property type="match status" value="1"/>
</dbReference>
<dbReference type="Pfam" id="PF02151">
    <property type="entry name" value="UVR"/>
    <property type="match status" value="1"/>
</dbReference>
<dbReference type="InterPro" id="IPR001943">
    <property type="entry name" value="UVR_dom"/>
</dbReference>
<keyword evidence="20" id="KW-1185">Reference proteome</keyword>
<feature type="binding site" evidence="13">
    <location>
        <begin position="106"/>
        <end position="113"/>
    </location>
    <ligand>
        <name>ATP</name>
        <dbReference type="ChEBI" id="CHEBI:30616"/>
    </ligand>
</feature>
<dbReference type="NCBIfam" id="NF003673">
    <property type="entry name" value="PRK05298.1"/>
    <property type="match status" value="1"/>
</dbReference>
<dbReference type="CDD" id="cd17916">
    <property type="entry name" value="DEXHc_UvrB"/>
    <property type="match status" value="1"/>
</dbReference>
<name>A0A291B6T4_9GAMM</name>
<keyword evidence="6 13" id="KW-0228">DNA excision</keyword>
<dbReference type="InterPro" id="IPR024759">
    <property type="entry name" value="UvrB_YAD/RRR_dom"/>
</dbReference>
<dbReference type="GO" id="GO:0009380">
    <property type="term" value="C:excinuclease repair complex"/>
    <property type="evidence" value="ECO:0007669"/>
    <property type="project" value="InterPro"/>
</dbReference>
<dbReference type="GO" id="GO:0016887">
    <property type="term" value="F:ATP hydrolysis activity"/>
    <property type="evidence" value="ECO:0007669"/>
    <property type="project" value="InterPro"/>
</dbReference>
<evidence type="ECO:0000313" key="19">
    <source>
        <dbReference type="EMBL" id="ATF08711.1"/>
    </source>
</evidence>
<dbReference type="InterPro" id="IPR006935">
    <property type="entry name" value="Helicase/UvrB_N"/>
</dbReference>
<gene>
    <name evidence="13" type="primary">uvrB</name>
    <name evidence="19" type="ORF">BTN50_0170</name>
</gene>
<reference evidence="20" key="1">
    <citation type="submission" date="2017-04" db="EMBL/GenBank/DDBJ databases">
        <title>Genome evolution of the luminous symbionts of deep sea anglerfish.</title>
        <authorList>
            <person name="Hendry T.A."/>
        </authorList>
    </citation>
    <scope>NUCLEOTIDE SEQUENCE [LARGE SCALE GENOMIC DNA]</scope>
</reference>
<dbReference type="GO" id="GO:0005737">
    <property type="term" value="C:cytoplasm"/>
    <property type="evidence" value="ECO:0007669"/>
    <property type="project" value="UniProtKB-SubCell"/>
</dbReference>
<dbReference type="GO" id="GO:0003677">
    <property type="term" value="F:DNA binding"/>
    <property type="evidence" value="ECO:0007669"/>
    <property type="project" value="UniProtKB-UniRule"/>
</dbReference>
<evidence type="ECO:0000256" key="3">
    <source>
        <dbReference type="ARBA" id="ARBA00022490"/>
    </source>
</evidence>
<dbReference type="Proteomes" id="UP000218160">
    <property type="component" value="Chromosome 1"/>
</dbReference>
<evidence type="ECO:0000256" key="1">
    <source>
        <dbReference type="ARBA" id="ARBA00004496"/>
    </source>
</evidence>
<dbReference type="SMART" id="SM00490">
    <property type="entry name" value="HELICc"/>
    <property type="match status" value="1"/>
</dbReference>
<evidence type="ECO:0000259" key="17">
    <source>
        <dbReference type="PROSITE" id="PS51192"/>
    </source>
</evidence>
<protein>
    <recommendedName>
        <fullName evidence="12 13">UvrABC system protein B</fullName>
        <shortName evidence="13">Protein UvrB</shortName>
    </recommendedName>
    <alternativeName>
        <fullName evidence="13">Excinuclease ABC subunit B</fullName>
    </alternativeName>
</protein>
<dbReference type="NCBIfam" id="TIGR00631">
    <property type="entry name" value="uvrb"/>
    <property type="match status" value="1"/>
</dbReference>
<evidence type="ECO:0000256" key="7">
    <source>
        <dbReference type="ARBA" id="ARBA00022840"/>
    </source>
</evidence>
<evidence type="ECO:0000256" key="5">
    <source>
        <dbReference type="ARBA" id="ARBA00022763"/>
    </source>
</evidence>
<keyword evidence="3 13" id="KW-0963">Cytoplasm</keyword>
<dbReference type="InterPro" id="IPR027417">
    <property type="entry name" value="P-loop_NTPase"/>
</dbReference>
<dbReference type="GO" id="GO:0006289">
    <property type="term" value="P:nucleotide-excision repair"/>
    <property type="evidence" value="ECO:0007669"/>
    <property type="project" value="UniProtKB-UniRule"/>
</dbReference>
<dbReference type="Pfam" id="PF00271">
    <property type="entry name" value="Helicase_C"/>
    <property type="match status" value="1"/>
</dbReference>
<keyword evidence="9 13" id="KW-0234">DNA repair</keyword>
<keyword evidence="15" id="KW-0175">Coiled coil</keyword>
<feature type="domain" description="Helicase ATP-binding" evidence="17">
    <location>
        <begin position="93"/>
        <end position="226"/>
    </location>
</feature>
<dbReference type="PROSITE" id="PS51194">
    <property type="entry name" value="HELICASE_CTER"/>
    <property type="match status" value="1"/>
</dbReference>
<dbReference type="Pfam" id="PF04851">
    <property type="entry name" value="ResIII"/>
    <property type="match status" value="1"/>
</dbReference>
<comment type="similarity">
    <text evidence="2 13 14">Belongs to the UvrB family.</text>
</comment>
<evidence type="ECO:0000259" key="16">
    <source>
        <dbReference type="PROSITE" id="PS50151"/>
    </source>
</evidence>
<evidence type="ECO:0000256" key="2">
    <source>
        <dbReference type="ARBA" id="ARBA00008533"/>
    </source>
</evidence>
<dbReference type="PROSITE" id="PS50151">
    <property type="entry name" value="UVR"/>
    <property type="match status" value="1"/>
</dbReference>
<dbReference type="InterPro" id="IPR036876">
    <property type="entry name" value="UVR_dom_sf"/>
</dbReference>
<comment type="function">
    <text evidence="13">The UvrABC repair system catalyzes the recognition and processing of DNA lesions. A damage recognition complex composed of 2 UvrA and 2 UvrB subunits scans DNA for abnormalities. Upon binding of the UvrA(2)B(2) complex to a putative damaged site, the DNA wraps around one UvrB monomer. DNA wrap is dependent on ATP binding by UvrB and probably causes local melting of the DNA helix, facilitating insertion of UvrB beta-hairpin between the DNA strands. Then UvrB probes one DNA strand for the presence of a lesion. If a lesion is found the UvrA subunits dissociate and the UvrB-DNA preincision complex is formed. This complex is subsequently bound by UvrC and the second UvrB is released. If no lesion is found, the DNA wraps around the other UvrB subunit that will check the other stand for damage.</text>
</comment>
<dbReference type="GO" id="GO:0009432">
    <property type="term" value="P:SOS response"/>
    <property type="evidence" value="ECO:0007669"/>
    <property type="project" value="UniProtKB-UniRule"/>
</dbReference>
<evidence type="ECO:0000256" key="12">
    <source>
        <dbReference type="ARBA" id="ARBA00029504"/>
    </source>
</evidence>
<feature type="coiled-coil region" evidence="15">
    <location>
        <begin position="325"/>
        <end position="352"/>
    </location>
</feature>
<evidence type="ECO:0000256" key="4">
    <source>
        <dbReference type="ARBA" id="ARBA00022741"/>
    </source>
</evidence>
<keyword evidence="10 13" id="KW-0742">SOS response</keyword>
<comment type="subunit">
    <text evidence="11 13 14">Forms a heterotetramer with UvrA during the search for lesions. Interacts with UvrC in an incision complex.</text>
</comment>
<evidence type="ECO:0000256" key="13">
    <source>
        <dbReference type="HAMAP-Rule" id="MF_00204"/>
    </source>
</evidence>
<dbReference type="InterPro" id="IPR041471">
    <property type="entry name" value="UvrB_inter"/>
</dbReference>
<dbReference type="HAMAP" id="MF_00204">
    <property type="entry name" value="UvrB"/>
    <property type="match status" value="1"/>
</dbReference>
<dbReference type="EMBL" id="CP020660">
    <property type="protein sequence ID" value="ATF08711.1"/>
    <property type="molecule type" value="Genomic_DNA"/>
</dbReference>
<evidence type="ECO:0000256" key="15">
    <source>
        <dbReference type="SAM" id="Coils"/>
    </source>
</evidence>
<evidence type="ECO:0000313" key="20">
    <source>
        <dbReference type="Proteomes" id="UP000218160"/>
    </source>
</evidence>
<dbReference type="InterPro" id="IPR014001">
    <property type="entry name" value="Helicase_ATP-bd"/>
</dbReference>
<dbReference type="PANTHER" id="PTHR24029:SF0">
    <property type="entry name" value="UVRABC SYSTEM PROTEIN B"/>
    <property type="match status" value="1"/>
</dbReference>
<dbReference type="CDD" id="cd18790">
    <property type="entry name" value="SF2_C_UvrB"/>
    <property type="match status" value="1"/>
</dbReference>
<evidence type="ECO:0000256" key="10">
    <source>
        <dbReference type="ARBA" id="ARBA00023236"/>
    </source>
</evidence>
<dbReference type="AlphaFoldDB" id="A0A291B6T4"/>
<dbReference type="InterPro" id="IPR004807">
    <property type="entry name" value="UvrB"/>
</dbReference>
<evidence type="ECO:0000256" key="6">
    <source>
        <dbReference type="ARBA" id="ARBA00022769"/>
    </source>
</evidence>
<organism evidence="19 20">
    <name type="scientific">Candidatus Enterovibrio altilux</name>
    <dbReference type="NCBI Taxonomy" id="1927128"/>
    <lineage>
        <taxon>Bacteria</taxon>
        <taxon>Pseudomonadati</taxon>
        <taxon>Pseudomonadota</taxon>
        <taxon>Gammaproteobacteria</taxon>
        <taxon>Vibrionales</taxon>
        <taxon>Vibrionaceae</taxon>
        <taxon>Enterovibrio</taxon>
    </lineage>
</organism>
<accession>A0A291B6T4</accession>
<dbReference type="PANTHER" id="PTHR24029">
    <property type="entry name" value="UVRABC SYSTEM PROTEIN B"/>
    <property type="match status" value="1"/>
</dbReference>
<evidence type="ECO:0000256" key="14">
    <source>
        <dbReference type="RuleBase" id="RU003587"/>
    </source>
</evidence>
<dbReference type="GO" id="GO:0005524">
    <property type="term" value="F:ATP binding"/>
    <property type="evidence" value="ECO:0007669"/>
    <property type="project" value="UniProtKB-UniRule"/>
</dbReference>
<dbReference type="SUPFAM" id="SSF52540">
    <property type="entry name" value="P-loop containing nucleoside triphosphate hydrolases"/>
    <property type="match status" value="2"/>
</dbReference>
<feature type="domain" description="UVR" evidence="16">
    <location>
        <begin position="701"/>
        <end position="736"/>
    </location>
</feature>
<dbReference type="Gene3D" id="3.40.50.300">
    <property type="entry name" value="P-loop containing nucleotide triphosphate hydrolases"/>
    <property type="match status" value="3"/>
</dbReference>
<evidence type="ECO:0000256" key="9">
    <source>
        <dbReference type="ARBA" id="ARBA00023204"/>
    </source>
</evidence>
<dbReference type="Pfam" id="PF17757">
    <property type="entry name" value="UvrB_inter"/>
    <property type="match status" value="1"/>
</dbReference>
<evidence type="ECO:0000256" key="8">
    <source>
        <dbReference type="ARBA" id="ARBA00022881"/>
    </source>
</evidence>
<dbReference type="KEGG" id="elux:BTN50_0170"/>
<keyword evidence="7 13" id="KW-0067">ATP-binding</keyword>
<feature type="short sequence motif" description="Beta-hairpin" evidence="13">
    <location>
        <begin position="159"/>
        <end position="182"/>
    </location>
</feature>
<dbReference type="FunFam" id="3.40.50.300:FF:000477">
    <property type="entry name" value="UvrABC system protein B"/>
    <property type="match status" value="1"/>
</dbReference>
<keyword evidence="8 13" id="KW-0267">Excision nuclease</keyword>
<dbReference type="Gene3D" id="4.10.860.10">
    <property type="entry name" value="UVR domain"/>
    <property type="match status" value="1"/>
</dbReference>
<dbReference type="SUPFAM" id="SSF46600">
    <property type="entry name" value="C-terminal UvrC-binding domain of UvrB"/>
    <property type="match status" value="1"/>
</dbReference>
<comment type="domain">
    <text evidence="13">The beta-hairpin motif is involved in DNA binding.</text>
</comment>
<evidence type="ECO:0000256" key="11">
    <source>
        <dbReference type="ARBA" id="ARBA00026033"/>
    </source>
</evidence>
<keyword evidence="4 13" id="KW-0547">Nucleotide-binding</keyword>
<proteinExistence type="inferred from homology"/>
<dbReference type="SMART" id="SM00487">
    <property type="entry name" value="DEXDc"/>
    <property type="match status" value="1"/>
</dbReference>
<feature type="domain" description="Helicase C-terminal" evidence="18">
    <location>
        <begin position="499"/>
        <end position="652"/>
    </location>
</feature>
<sequence length="741" mass="84679">MINALNNANRIRYLYNESYRLDSLLCWDLLSELKFINKTHTFDNLISWLTLTLAQNAKFSIHCHGCAMNKDFKLHSPFELAGDQPTAINQLLDGLESGLAHQTLLGVTGSGKTYTIANIIAATGRPTMIMAPNKTLAAQLYGEMRDFFPENAVEYFVSYYDYYQPEAYMPTTDTFIDKDASVNEYIEQMRLSATKALLERRDVIIVASVSAIYGLGDPNSYLKMMLYLRRGDIIDQRSMLRRLAAIQYTRNDQTFTRGTFRVRGEVIDIFPAESDHDAIRVELFNDEIEYISIFDPLTGATSERNLSHCTIYPKTHYVTPRERIIEAIEHIKEELANRKKILLDNHQFIEEQRISQRTQFDLEMMAELGYCSGIENYSRYLSGRLDGEPPPTLFDYLPADGLLIIDESHVTVPQIGAMYKGDRSRKETLVEYGFRLPSALDNRPLKFDEFEALAPQIIYVSATPSSYELEKSDGEIAEQVVRPTGLLDPKIEVRPVNTQIDDLLSEIRLRAGIDERVLVTTLTKRMAEDLTEYLEEHGVRVRYLHSDIDTVERVEIIRDLRLGKFDVLVGINLLREGLDMPEVSLVAILDADKEGFLRSERSLIQTIGRAARNLNGKAILYGDRITSSMQRAIDVTEQRRVKQKLYNIKNGIVPQRLNKKVIDVMKFNGKQKLQRPKINGVLNALAENDMTYIIQSAEKIEKQIQLLESQMHKAAQNLEFEIAASLRDQISNLRVLFIQNG</sequence>
<dbReference type="GO" id="GO:0009381">
    <property type="term" value="F:excinuclease ABC activity"/>
    <property type="evidence" value="ECO:0007669"/>
    <property type="project" value="UniProtKB-UniRule"/>
</dbReference>
<dbReference type="Pfam" id="PF12344">
    <property type="entry name" value="UvrB"/>
    <property type="match status" value="1"/>
</dbReference>
<dbReference type="InterPro" id="IPR001650">
    <property type="entry name" value="Helicase_C-like"/>
</dbReference>